<reference evidence="1" key="1">
    <citation type="submission" date="2018-05" db="EMBL/GenBank/DDBJ databases">
        <authorList>
            <person name="Lanie J.A."/>
            <person name="Ng W.-L."/>
            <person name="Kazmierczak K.M."/>
            <person name="Andrzejewski T.M."/>
            <person name="Davidsen T.M."/>
            <person name="Wayne K.J."/>
            <person name="Tettelin H."/>
            <person name="Glass J.I."/>
            <person name="Rusch D."/>
            <person name="Podicherti R."/>
            <person name="Tsui H.-C.T."/>
            <person name="Winkler M.E."/>
        </authorList>
    </citation>
    <scope>NUCLEOTIDE SEQUENCE</scope>
</reference>
<evidence type="ECO:0008006" key="2">
    <source>
        <dbReference type="Google" id="ProtNLM"/>
    </source>
</evidence>
<sequence length="257" mass="27320">MDVRKSWLLVSIMALVLTVACGGGSEAPAESEPEAPAATAVDSATAGNITGTVMLEGTPPEAETIRMNADPVCTQEAGDNTSTEYYIVGDDGSLSNVFVYVKEGLGNRSFPTPSEPVVLDQNGCRYTPHVFGLQVGQTLTVSNGDPTLHNIHATPANNAEFNTGQPIEGMTYDTEFESVEVMVPFKCDVHGWMNAYVGVLDHPYFGVSGNGGAFALNTLPPGDYTIEAWHEMLGTQTQNVTVGENETVEVSFTFTVS</sequence>
<dbReference type="Gene3D" id="2.60.40.420">
    <property type="entry name" value="Cupredoxins - blue copper proteins"/>
    <property type="match status" value="1"/>
</dbReference>
<dbReference type="GO" id="GO:0030246">
    <property type="term" value="F:carbohydrate binding"/>
    <property type="evidence" value="ECO:0007669"/>
    <property type="project" value="InterPro"/>
</dbReference>
<dbReference type="AlphaFoldDB" id="A0A381T5U6"/>
<dbReference type="SUPFAM" id="SSF49452">
    <property type="entry name" value="Starch-binding domain-like"/>
    <property type="match status" value="1"/>
</dbReference>
<evidence type="ECO:0000313" key="1">
    <source>
        <dbReference type="EMBL" id="SVA10931.1"/>
    </source>
</evidence>
<proteinExistence type="predicted"/>
<dbReference type="InterPro" id="IPR013784">
    <property type="entry name" value="Carb-bd-like_fold"/>
</dbReference>
<dbReference type="InterPro" id="IPR008972">
    <property type="entry name" value="Cupredoxin"/>
</dbReference>
<accession>A0A381T5U6</accession>
<dbReference type="SUPFAM" id="SSF49503">
    <property type="entry name" value="Cupredoxins"/>
    <property type="match status" value="1"/>
</dbReference>
<gene>
    <name evidence="1" type="ORF">METZ01_LOCUS63785</name>
</gene>
<dbReference type="EMBL" id="UINC01003992">
    <property type="protein sequence ID" value="SVA10931.1"/>
    <property type="molecule type" value="Genomic_DNA"/>
</dbReference>
<dbReference type="PROSITE" id="PS51257">
    <property type="entry name" value="PROKAR_LIPOPROTEIN"/>
    <property type="match status" value="1"/>
</dbReference>
<protein>
    <recommendedName>
        <fullName evidence="2">Rhamnogalacturonan lyase domain-containing protein</fullName>
    </recommendedName>
</protein>
<name>A0A381T5U6_9ZZZZ</name>
<organism evidence="1">
    <name type="scientific">marine metagenome</name>
    <dbReference type="NCBI Taxonomy" id="408172"/>
    <lineage>
        <taxon>unclassified sequences</taxon>
        <taxon>metagenomes</taxon>
        <taxon>ecological metagenomes</taxon>
    </lineage>
</organism>